<evidence type="ECO:0000313" key="1">
    <source>
        <dbReference type="EMBL" id="APD89397.1"/>
    </source>
</evidence>
<name>A0AAC9JAG7_9ALTE</name>
<dbReference type="EMBL" id="CP018024">
    <property type="protein sequence ID" value="APD89397.1"/>
    <property type="molecule type" value="Genomic_DNA"/>
</dbReference>
<dbReference type="Proteomes" id="UP000182101">
    <property type="component" value="Chromosome"/>
</dbReference>
<accession>A0AAC9JAG7</accession>
<reference evidence="1 2" key="1">
    <citation type="submission" date="2016-11" db="EMBL/GenBank/DDBJ databases">
        <title>Networking in microbes: conjugative elements and plasmids in the genus Alteromonas.</title>
        <authorList>
            <person name="Lopez-Perez M."/>
            <person name="Ramon-Marco N."/>
            <person name="Rodriguez-Valera F."/>
        </authorList>
    </citation>
    <scope>NUCLEOTIDE SEQUENCE [LARGE SCALE GENOMIC DNA]</scope>
    <source>
        <strain evidence="1 2">CP48</strain>
    </source>
</reference>
<protein>
    <submittedName>
        <fullName evidence="1">Uncharacterized protein</fullName>
    </submittedName>
</protein>
<gene>
    <name evidence="1" type="ORF">BM524_06040</name>
</gene>
<organism evidence="1 2">
    <name type="scientific">Alteromonas mediterranea</name>
    <dbReference type="NCBI Taxonomy" id="314275"/>
    <lineage>
        <taxon>Bacteria</taxon>
        <taxon>Pseudomonadati</taxon>
        <taxon>Pseudomonadota</taxon>
        <taxon>Gammaproteobacteria</taxon>
        <taxon>Alteromonadales</taxon>
        <taxon>Alteromonadaceae</taxon>
        <taxon>Alteromonas/Salinimonas group</taxon>
        <taxon>Alteromonas</taxon>
    </lineage>
</organism>
<sequence>MANYLNYNRYLQKNCYLGEVIMPTDAQLLIGKVLQIKDKITAKRHCIPSDLKAEWNELDAQTACFESEALYQSAIKGKEMNKRIDYSGSVKELSQLVTKLKTLNKKVNVTQIQH</sequence>
<proteinExistence type="predicted"/>
<evidence type="ECO:0000313" key="2">
    <source>
        <dbReference type="Proteomes" id="UP000182101"/>
    </source>
</evidence>
<dbReference type="AlphaFoldDB" id="A0AAC9JAG7"/>